<dbReference type="Proteomes" id="UP000295517">
    <property type="component" value="Chromosome"/>
</dbReference>
<gene>
    <name evidence="1" type="ORF">E3983_05435</name>
</gene>
<dbReference type="AlphaFoldDB" id="A0AAX1EFK8"/>
<accession>A0AAX1EFK8</accession>
<organism evidence="1 2">
    <name type="scientific">Legionella israelensis</name>
    <dbReference type="NCBI Taxonomy" id="454"/>
    <lineage>
        <taxon>Bacteria</taxon>
        <taxon>Pseudomonadati</taxon>
        <taxon>Pseudomonadota</taxon>
        <taxon>Gammaproteobacteria</taxon>
        <taxon>Legionellales</taxon>
        <taxon>Legionellaceae</taxon>
        <taxon>Legionella</taxon>
    </lineage>
</organism>
<protein>
    <recommendedName>
        <fullName evidence="3">Type II toxin-antitoxin system RelE/ParE family toxin</fullName>
    </recommendedName>
</protein>
<dbReference type="InterPro" id="IPR009241">
    <property type="entry name" value="HigB-like"/>
</dbReference>
<dbReference type="Pfam" id="PF05973">
    <property type="entry name" value="Gp49"/>
    <property type="match status" value="1"/>
</dbReference>
<dbReference type="RefSeq" id="WP_135060161.1">
    <property type="nucleotide sequence ID" value="NZ_CP038254.1"/>
</dbReference>
<evidence type="ECO:0008006" key="3">
    <source>
        <dbReference type="Google" id="ProtNLM"/>
    </source>
</evidence>
<name>A0AAX1EFK8_9GAMM</name>
<dbReference type="EMBL" id="CP038254">
    <property type="protein sequence ID" value="QBR83837.1"/>
    <property type="molecule type" value="Genomic_DNA"/>
</dbReference>
<reference evidence="1 2" key="1">
    <citation type="submission" date="2019-03" db="EMBL/GenBank/DDBJ databases">
        <title>Diverse conjugative elements silence natural transformation in Legionella species.</title>
        <authorList>
            <person name="Durieux I."/>
            <person name="Ginevra C."/>
            <person name="Attaiech L."/>
            <person name="Picq K."/>
            <person name="Juan P.A."/>
            <person name="Jarraud S."/>
            <person name="Charpentier X."/>
        </authorList>
    </citation>
    <scope>NUCLEOTIDE SEQUENCE [LARGE SCALE GENOMIC DNA]</scope>
    <source>
        <strain evidence="1 2">HL-0427-4011</strain>
    </source>
</reference>
<evidence type="ECO:0000313" key="1">
    <source>
        <dbReference type="EMBL" id="QBR83837.1"/>
    </source>
</evidence>
<evidence type="ECO:0000313" key="2">
    <source>
        <dbReference type="Proteomes" id="UP000295517"/>
    </source>
</evidence>
<proteinExistence type="predicted"/>
<sequence>MWSIVTVERFDEWFLTLDEAEQISVLAVIKLLEVKGPNLGRPYVDSLNGAKRVKNLKELRIQHQGKPYRVFFAFDPERQAVLLCGGDKTGSKRFYDIMIPIAEQEFLSHLLSNR</sequence>